<dbReference type="Proteomes" id="UP000253664">
    <property type="component" value="Unassembled WGS sequence"/>
</dbReference>
<feature type="chain" id="PRO_5017074272" description="Heat-labile enterotoxin" evidence="1">
    <location>
        <begin position="26"/>
        <end position="339"/>
    </location>
</feature>
<proteinExistence type="predicted"/>
<comment type="caution">
    <text evidence="2">The sequence shown here is derived from an EMBL/GenBank/DDBJ whole genome shotgun (WGS) entry which is preliminary data.</text>
</comment>
<accession>A0A367LCG8</accession>
<evidence type="ECO:0000256" key="1">
    <source>
        <dbReference type="SAM" id="SignalP"/>
    </source>
</evidence>
<sequence>MVSKRCFSLAFLALTTCLSLRPVKADSHLNWQMNKGQAFGYVLVSAATHTYPGYFKSQGGIGINFEASSPALTSASWLFNNWAQWESNWITVHTDVESFPDFSWRSGTWIYKVQLSPQIVAQQTRWPQPSRAEDDPKAMGGIYWTQIYAFTLVSDTHPKKVWQPNEDFDARWYEYGITVSQHHFSGHQASSARQVAKQFITDLTGPANTALAAEERKVLAQLMDWDVEAEPQRDLPLIRPKGVPVVDMFSNCDWSKLGWPRNLQMALYSGLPRDEQCIELRNAYTRYPVVRNDPVVRSDDYKNPCAILKAVALESTIPDVVNTSNREFAELLQSKKPVV</sequence>
<dbReference type="Gene3D" id="3.90.210.10">
    <property type="entry name" value="Heat-Labile Enterotoxin, subunit A"/>
    <property type="match status" value="1"/>
</dbReference>
<evidence type="ECO:0000313" key="2">
    <source>
        <dbReference type="EMBL" id="RCI12101.1"/>
    </source>
</evidence>
<keyword evidence="3" id="KW-1185">Reference proteome</keyword>
<organism evidence="2 3">
    <name type="scientific">Ophiocordyceps polyrhachis-furcata BCC 54312</name>
    <dbReference type="NCBI Taxonomy" id="1330021"/>
    <lineage>
        <taxon>Eukaryota</taxon>
        <taxon>Fungi</taxon>
        <taxon>Dikarya</taxon>
        <taxon>Ascomycota</taxon>
        <taxon>Pezizomycotina</taxon>
        <taxon>Sordariomycetes</taxon>
        <taxon>Hypocreomycetidae</taxon>
        <taxon>Hypocreales</taxon>
        <taxon>Ophiocordycipitaceae</taxon>
        <taxon>Ophiocordyceps</taxon>
    </lineage>
</organism>
<reference evidence="2 3" key="1">
    <citation type="journal article" date="2015" name="BMC Genomics">
        <title>Insights from the genome of Ophiocordyceps polyrhachis-furcata to pathogenicity and host specificity in insect fungi.</title>
        <authorList>
            <person name="Wichadakul D."/>
            <person name="Kobmoo N."/>
            <person name="Ingsriswang S."/>
            <person name="Tangphatsornruang S."/>
            <person name="Chantasingh D."/>
            <person name="Luangsa-ard J.J."/>
            <person name="Eurwilaichitr L."/>
        </authorList>
    </citation>
    <scope>NUCLEOTIDE SEQUENCE [LARGE SCALE GENOMIC DNA]</scope>
    <source>
        <strain evidence="2 3">BCC 54312</strain>
    </source>
</reference>
<feature type="signal peptide" evidence="1">
    <location>
        <begin position="1"/>
        <end position="25"/>
    </location>
</feature>
<dbReference type="AlphaFoldDB" id="A0A367LCG8"/>
<keyword evidence="1" id="KW-0732">Signal</keyword>
<dbReference type="EMBL" id="LKCN02000007">
    <property type="protein sequence ID" value="RCI12101.1"/>
    <property type="molecule type" value="Genomic_DNA"/>
</dbReference>
<name>A0A367LCG8_9HYPO</name>
<evidence type="ECO:0000313" key="3">
    <source>
        <dbReference type="Proteomes" id="UP000253664"/>
    </source>
</evidence>
<gene>
    <name evidence="2" type="ORF">L249_0888</name>
</gene>
<evidence type="ECO:0008006" key="4">
    <source>
        <dbReference type="Google" id="ProtNLM"/>
    </source>
</evidence>
<protein>
    <recommendedName>
        <fullName evidence="4">Heat-labile enterotoxin</fullName>
    </recommendedName>
</protein>